<dbReference type="RefSeq" id="WP_092265665.1">
    <property type="nucleotide sequence ID" value="NZ_FNZA01000026.1"/>
</dbReference>
<organism evidence="10 11">
    <name type="scientific">Deinococcus reticulitermitis</name>
    <dbReference type="NCBI Taxonomy" id="856736"/>
    <lineage>
        <taxon>Bacteria</taxon>
        <taxon>Thermotogati</taxon>
        <taxon>Deinococcota</taxon>
        <taxon>Deinococci</taxon>
        <taxon>Deinococcales</taxon>
        <taxon>Deinococcaceae</taxon>
        <taxon>Deinococcus</taxon>
    </lineage>
</organism>
<dbReference type="InterPro" id="IPR001764">
    <property type="entry name" value="Glyco_hydro_3_N"/>
</dbReference>
<evidence type="ECO:0000256" key="4">
    <source>
        <dbReference type="ARBA" id="ARBA00022729"/>
    </source>
</evidence>
<dbReference type="InterPro" id="IPR017853">
    <property type="entry name" value="GH"/>
</dbReference>
<dbReference type="OrthoDB" id="9805821at2"/>
<name>A0A1H7CBK6_9DEIO</name>
<keyword evidence="6 7" id="KW-0326">Glycosidase</keyword>
<dbReference type="EC" id="3.2.1.21" evidence="3"/>
<dbReference type="PANTHER" id="PTHR30620">
    <property type="entry name" value="PERIPLASMIC BETA-GLUCOSIDASE-RELATED"/>
    <property type="match status" value="1"/>
</dbReference>
<dbReference type="PANTHER" id="PTHR30620:SF16">
    <property type="entry name" value="LYSOSOMAL BETA GLUCOSIDASE"/>
    <property type="match status" value="1"/>
</dbReference>
<evidence type="ECO:0000256" key="7">
    <source>
        <dbReference type="RuleBase" id="RU361161"/>
    </source>
</evidence>
<dbReference type="InterPro" id="IPR036881">
    <property type="entry name" value="Glyco_hydro_3_C_sf"/>
</dbReference>
<feature type="domain" description="Glycoside hydrolase family 3 N-terminal" evidence="8">
    <location>
        <begin position="21"/>
        <end position="202"/>
    </location>
</feature>
<evidence type="ECO:0000313" key="11">
    <source>
        <dbReference type="Proteomes" id="UP000199223"/>
    </source>
</evidence>
<dbReference type="EMBL" id="FNZA01000026">
    <property type="protein sequence ID" value="SEJ87109.1"/>
    <property type="molecule type" value="Genomic_DNA"/>
</dbReference>
<dbReference type="InterPro" id="IPR051915">
    <property type="entry name" value="Cellulose_Degrad_GH3"/>
</dbReference>
<dbReference type="Pfam" id="PF00933">
    <property type="entry name" value="Glyco_hydro_3"/>
    <property type="match status" value="2"/>
</dbReference>
<protein>
    <recommendedName>
        <fullName evidence="3">beta-glucosidase</fullName>
        <ecNumber evidence="3">3.2.1.21</ecNumber>
    </recommendedName>
</protein>
<feature type="domain" description="Glycoside hydrolase family 3 N-terminal" evidence="8">
    <location>
        <begin position="247"/>
        <end position="371"/>
    </location>
</feature>
<dbReference type="SUPFAM" id="SSF52279">
    <property type="entry name" value="Beta-D-glucan exohydrolase, C-terminal domain"/>
    <property type="match status" value="1"/>
</dbReference>
<dbReference type="GO" id="GO:0008422">
    <property type="term" value="F:beta-glucosidase activity"/>
    <property type="evidence" value="ECO:0007669"/>
    <property type="project" value="UniProtKB-EC"/>
</dbReference>
<dbReference type="Pfam" id="PF01915">
    <property type="entry name" value="Glyco_hydro_3_C"/>
    <property type="match status" value="1"/>
</dbReference>
<sequence length="611" mass="66492">MTSFLNPAQQSFVEDLLSRMTLAEKVGQMTQIEKNSVKPGDLARLSIGSVLSGGGGNPEPNTPQTWRNMVSAFIDESLKSRLGIPLIYGSDAVHGHNNVHGATIFPHNIGLGATRDPDLLRRIGRATALEACATDVRWTFAPAVSLPQDVRWGRTYEGYGQTPEIVVPLATALIEGLRGDGWDTPTSVLPSVKHYVADGATTWGTSTRVKPGEEDNPDRTMLLAEMPEDRRTLALRGAWQIDQGDARISEDELREAHLPPYRAALEAGALNVMVSYSMWQGQRMHEHHHLLTGVLKGELGFEGFIVSDWEAIQKLHVDFDLCVERSVNAGIDMVMVPFDYEEFIESLTRLVGAGRVAQARIDDAVRRILSVKVYLGLFEQPHTDPALLERLGSAEHHALAREATQKSCVLLKNDADLLPLRPEGPLLVAGRWADDIGLQCGGWTVSWMGGSGPTVPGTSILDGLREQLGQQHIHFDPDASGAQKYPLGLVVLGEENYSEGTGDRHTLALTDEHLAVLERARARCERLAVVLLCGRPQVITEQVGDMDALLVGFLPGSEGAGVADVLTGHAPASGKLSFDWPLTQGDLNRAEAQGWLYRIGDGLSYPPQGRP</sequence>
<accession>A0A1H7CBK6</accession>
<evidence type="ECO:0000256" key="6">
    <source>
        <dbReference type="ARBA" id="ARBA00023295"/>
    </source>
</evidence>
<gene>
    <name evidence="10" type="ORF">SAMN04488058_12612</name>
</gene>
<proteinExistence type="inferred from homology"/>
<dbReference type="STRING" id="856736.SAMN04488058_12612"/>
<dbReference type="Gene3D" id="3.20.20.300">
    <property type="entry name" value="Glycoside hydrolase, family 3, N-terminal domain"/>
    <property type="match status" value="1"/>
</dbReference>
<evidence type="ECO:0000259" key="8">
    <source>
        <dbReference type="Pfam" id="PF00933"/>
    </source>
</evidence>
<evidence type="ECO:0000256" key="2">
    <source>
        <dbReference type="ARBA" id="ARBA00005336"/>
    </source>
</evidence>
<dbReference type="GO" id="GO:0009251">
    <property type="term" value="P:glucan catabolic process"/>
    <property type="evidence" value="ECO:0007669"/>
    <property type="project" value="TreeGrafter"/>
</dbReference>
<keyword evidence="11" id="KW-1185">Reference proteome</keyword>
<keyword evidence="4" id="KW-0732">Signal</keyword>
<dbReference type="Gene3D" id="3.40.50.1700">
    <property type="entry name" value="Glycoside hydrolase family 3 C-terminal domain"/>
    <property type="match status" value="1"/>
</dbReference>
<keyword evidence="5 7" id="KW-0378">Hydrolase</keyword>
<dbReference type="InterPro" id="IPR036962">
    <property type="entry name" value="Glyco_hydro_3_N_sf"/>
</dbReference>
<dbReference type="InterPro" id="IPR019800">
    <property type="entry name" value="Glyco_hydro_3_AS"/>
</dbReference>
<dbReference type="SUPFAM" id="SSF51445">
    <property type="entry name" value="(Trans)glycosidases"/>
    <property type="match status" value="1"/>
</dbReference>
<evidence type="ECO:0000313" key="10">
    <source>
        <dbReference type="EMBL" id="SEJ87109.1"/>
    </source>
</evidence>
<dbReference type="Proteomes" id="UP000199223">
    <property type="component" value="Unassembled WGS sequence"/>
</dbReference>
<dbReference type="AlphaFoldDB" id="A0A1H7CBK6"/>
<dbReference type="InterPro" id="IPR002772">
    <property type="entry name" value="Glyco_hydro_3_C"/>
</dbReference>
<evidence type="ECO:0000256" key="3">
    <source>
        <dbReference type="ARBA" id="ARBA00012744"/>
    </source>
</evidence>
<dbReference type="PROSITE" id="PS00775">
    <property type="entry name" value="GLYCOSYL_HYDROL_F3"/>
    <property type="match status" value="1"/>
</dbReference>
<comment type="similarity">
    <text evidence="2 7">Belongs to the glycosyl hydrolase 3 family.</text>
</comment>
<comment type="catalytic activity">
    <reaction evidence="1">
        <text>Hydrolysis of terminal, non-reducing beta-D-glucosyl residues with release of beta-D-glucose.</text>
        <dbReference type="EC" id="3.2.1.21"/>
    </reaction>
</comment>
<feature type="domain" description="Glycoside hydrolase family 3 C-terminal" evidence="9">
    <location>
        <begin position="409"/>
        <end position="605"/>
    </location>
</feature>
<evidence type="ECO:0000256" key="5">
    <source>
        <dbReference type="ARBA" id="ARBA00022801"/>
    </source>
</evidence>
<reference evidence="11" key="1">
    <citation type="submission" date="2016-10" db="EMBL/GenBank/DDBJ databases">
        <authorList>
            <person name="Varghese N."/>
            <person name="Submissions S."/>
        </authorList>
    </citation>
    <scope>NUCLEOTIDE SEQUENCE [LARGE SCALE GENOMIC DNA]</scope>
    <source>
        <strain evidence="11">CGMCC 1.10218</strain>
    </source>
</reference>
<dbReference type="PRINTS" id="PR00133">
    <property type="entry name" value="GLHYDRLASE3"/>
</dbReference>
<evidence type="ECO:0000259" key="9">
    <source>
        <dbReference type="Pfam" id="PF01915"/>
    </source>
</evidence>
<evidence type="ECO:0000256" key="1">
    <source>
        <dbReference type="ARBA" id="ARBA00000448"/>
    </source>
</evidence>